<keyword evidence="6 8" id="KW-0057">Aromatic amino acid biosynthesis</keyword>
<keyword evidence="8" id="KW-0521">NADP</keyword>
<keyword evidence="8" id="KW-0274">FAD</keyword>
<dbReference type="InterPro" id="IPR020541">
    <property type="entry name" value="Chorismate_synthase_CS"/>
</dbReference>
<evidence type="ECO:0000256" key="9">
    <source>
        <dbReference type="RuleBase" id="RU000605"/>
    </source>
</evidence>
<dbReference type="EC" id="4.2.3.5" evidence="3 8"/>
<keyword evidence="4 8" id="KW-0028">Amino-acid biosynthesis</keyword>
<comment type="function">
    <text evidence="8">Catalyzes the anti-1,4-elimination of the C-3 phosphate and the C-6 proR hydrogen from 5-enolpyruvylshikimate-3-phosphate (EPSP) to yield chorismate, which is the branch point compound that serves as the starting substrate for the three terminal pathways of aromatic amino acid biosynthesis. This reaction introduces a second double bond into the aromatic ring system.</text>
</comment>
<gene>
    <name evidence="8 10" type="primary">aroC</name>
    <name evidence="10" type="ORF">F3J38_16670</name>
</gene>
<dbReference type="Pfam" id="PF01264">
    <property type="entry name" value="Chorismate_synt"/>
    <property type="match status" value="1"/>
</dbReference>
<dbReference type="PROSITE" id="PS00787">
    <property type="entry name" value="CHORISMATE_SYNTHASE_1"/>
    <property type="match status" value="1"/>
</dbReference>
<evidence type="ECO:0000256" key="8">
    <source>
        <dbReference type="HAMAP-Rule" id="MF_00300"/>
    </source>
</evidence>
<dbReference type="GO" id="GO:0004107">
    <property type="term" value="F:chorismate synthase activity"/>
    <property type="evidence" value="ECO:0007669"/>
    <property type="project" value="UniProtKB-EC"/>
</dbReference>
<proteinExistence type="inferred from homology"/>
<evidence type="ECO:0000256" key="4">
    <source>
        <dbReference type="ARBA" id="ARBA00022605"/>
    </source>
</evidence>
<feature type="binding site" evidence="8">
    <location>
        <position position="278"/>
    </location>
    <ligand>
        <name>FMN</name>
        <dbReference type="ChEBI" id="CHEBI:58210"/>
    </ligand>
</feature>
<keyword evidence="11" id="KW-1185">Reference proteome</keyword>
<evidence type="ECO:0000256" key="6">
    <source>
        <dbReference type="ARBA" id="ARBA00023141"/>
    </source>
</evidence>
<comment type="caution">
    <text evidence="10">The sequence shown here is derived from an EMBL/GenBank/DDBJ whole genome shotgun (WGS) entry which is preliminary data.</text>
</comment>
<feature type="binding site" evidence="8">
    <location>
        <position position="54"/>
    </location>
    <ligand>
        <name>NADP(+)</name>
        <dbReference type="ChEBI" id="CHEBI:58349"/>
    </ligand>
</feature>
<dbReference type="PROSITE" id="PS00788">
    <property type="entry name" value="CHORISMATE_SYNTHASE_2"/>
    <property type="match status" value="1"/>
</dbReference>
<name>A0ABX0QXJ2_9GAMM</name>
<dbReference type="InterPro" id="IPR035904">
    <property type="entry name" value="Chorismate_synth_AroC_sf"/>
</dbReference>
<dbReference type="NCBIfam" id="NF003793">
    <property type="entry name" value="PRK05382.1"/>
    <property type="match status" value="1"/>
</dbReference>
<keyword evidence="7 8" id="KW-0456">Lyase</keyword>
<feature type="binding site" evidence="8">
    <location>
        <begin position="238"/>
        <end position="239"/>
    </location>
    <ligand>
        <name>FMN</name>
        <dbReference type="ChEBI" id="CHEBI:58210"/>
    </ligand>
</feature>
<comment type="cofactor">
    <cofactor evidence="8 9">
        <name>FMNH2</name>
        <dbReference type="ChEBI" id="CHEBI:57618"/>
    </cofactor>
    <text evidence="8 9">Reduced FMN (FMNH(2)).</text>
</comment>
<dbReference type="PANTHER" id="PTHR21085:SF0">
    <property type="entry name" value="CHORISMATE SYNTHASE"/>
    <property type="match status" value="1"/>
</dbReference>
<evidence type="ECO:0000256" key="1">
    <source>
        <dbReference type="ARBA" id="ARBA00005044"/>
    </source>
</evidence>
<feature type="binding site" evidence="8">
    <location>
        <begin position="125"/>
        <end position="127"/>
    </location>
    <ligand>
        <name>FMN</name>
        <dbReference type="ChEBI" id="CHEBI:58210"/>
    </ligand>
</feature>
<dbReference type="RefSeq" id="WP_167140226.1">
    <property type="nucleotide sequence ID" value="NZ_JBGMNH010000008.1"/>
</dbReference>
<accession>A0ABX0QXJ2</accession>
<comment type="pathway">
    <text evidence="1 8 9">Metabolic intermediate biosynthesis; chorismate biosynthesis; chorismate from D-erythrose 4-phosphate and phosphoenolpyruvate: step 7/7.</text>
</comment>
<dbReference type="PROSITE" id="PS00789">
    <property type="entry name" value="CHORISMATE_SYNTHASE_3"/>
    <property type="match status" value="1"/>
</dbReference>
<dbReference type="CDD" id="cd07304">
    <property type="entry name" value="Chorismate_synthase"/>
    <property type="match status" value="1"/>
</dbReference>
<dbReference type="PANTHER" id="PTHR21085">
    <property type="entry name" value="CHORISMATE SYNTHASE"/>
    <property type="match status" value="1"/>
</dbReference>
<comment type="subunit">
    <text evidence="8">Homotetramer.</text>
</comment>
<comment type="catalytic activity">
    <reaction evidence="8 9">
        <text>5-O-(1-carboxyvinyl)-3-phosphoshikimate = chorismate + phosphate</text>
        <dbReference type="Rhea" id="RHEA:21020"/>
        <dbReference type="ChEBI" id="CHEBI:29748"/>
        <dbReference type="ChEBI" id="CHEBI:43474"/>
        <dbReference type="ChEBI" id="CHEBI:57701"/>
        <dbReference type="EC" id="4.2.3.5"/>
    </reaction>
</comment>
<evidence type="ECO:0000256" key="5">
    <source>
        <dbReference type="ARBA" id="ARBA00022630"/>
    </source>
</evidence>
<dbReference type="HAMAP" id="MF_00300">
    <property type="entry name" value="Chorismate_synth"/>
    <property type="match status" value="1"/>
</dbReference>
<protein>
    <recommendedName>
        <fullName evidence="3 8">Chorismate synthase</fullName>
        <shortName evidence="8">CS</shortName>
        <ecNumber evidence="3 8">4.2.3.5</ecNumber>
    </recommendedName>
    <alternativeName>
        <fullName evidence="8">5-enolpyruvylshikimate-3-phosphate phospholyase</fullName>
    </alternativeName>
</protein>
<reference evidence="10 11" key="1">
    <citation type="journal article" date="2019" name="bioRxiv">
        <title>Bacteria contribute to plant secondary compound degradation in a generalist herbivore system.</title>
        <authorList>
            <person name="Francoeur C.B."/>
            <person name="Khadempour L."/>
            <person name="Moreira-Soto R.D."/>
            <person name="Gotting K."/>
            <person name="Book A.J."/>
            <person name="Pinto-Tomas A.A."/>
            <person name="Keefover-Ring K."/>
            <person name="Currie C.R."/>
        </authorList>
    </citation>
    <scope>NUCLEOTIDE SEQUENCE [LARGE SCALE GENOMIC DNA]</scope>
    <source>
        <strain evidence="10 11">Acro-805</strain>
    </source>
</reference>
<dbReference type="PIRSF" id="PIRSF001456">
    <property type="entry name" value="Chorismate_synth"/>
    <property type="match status" value="1"/>
</dbReference>
<feature type="binding site" evidence="8">
    <location>
        <position position="319"/>
    </location>
    <ligand>
        <name>FMN</name>
        <dbReference type="ChEBI" id="CHEBI:58210"/>
    </ligand>
</feature>
<comment type="similarity">
    <text evidence="2 8 9">Belongs to the chorismate synthase family.</text>
</comment>
<dbReference type="SUPFAM" id="SSF103263">
    <property type="entry name" value="Chorismate synthase, AroC"/>
    <property type="match status" value="1"/>
</dbReference>
<dbReference type="Proteomes" id="UP000780690">
    <property type="component" value="Unassembled WGS sequence"/>
</dbReference>
<dbReference type="Gene3D" id="3.60.150.10">
    <property type="entry name" value="Chorismate synthase AroC"/>
    <property type="match status" value="1"/>
</dbReference>
<evidence type="ECO:0000256" key="3">
    <source>
        <dbReference type="ARBA" id="ARBA00013036"/>
    </source>
</evidence>
<keyword evidence="5 8" id="KW-0285">Flavoprotein</keyword>
<evidence type="ECO:0000256" key="7">
    <source>
        <dbReference type="ARBA" id="ARBA00023239"/>
    </source>
</evidence>
<evidence type="ECO:0000313" key="11">
    <source>
        <dbReference type="Proteomes" id="UP000780690"/>
    </source>
</evidence>
<evidence type="ECO:0000256" key="2">
    <source>
        <dbReference type="ARBA" id="ARBA00008014"/>
    </source>
</evidence>
<keyword evidence="8" id="KW-0288">FMN</keyword>
<evidence type="ECO:0000313" key="10">
    <source>
        <dbReference type="EMBL" id="NIF01677.1"/>
    </source>
</evidence>
<sequence length="361" mass="38985">MAGNSIGQVFRVTTFGESHGIALGCIVDGVPPGIPLTEADIQHDLDRRRPGTSRYTTQRREPDQVKILSGVFEGVTTGTSIGLLIENTDQRSQDYGAIKDLFRPGHADYTYEQKYGLRDYRGGGRSSARETAMRVAAGAIAKKYLQMKHGIQVRGYLAQIGDVACELKDWSIVEENPFFCPDASKLEALDELMRGLKKEGDSIGAKVTVMAENVPPGLGEPVFDRLDADLAHALMSINAVKGVEIGDGFAVVSQRGSQHRDEIRADGFQSNHAGGILGGISSGQTISANLAMKPTSSITVPGKTITRDGEEVEMITKGRHDPCVGIRAVPIAEAMMAIVLMDHLLRQRAQNGDVNSSVPRW</sequence>
<dbReference type="InterPro" id="IPR000453">
    <property type="entry name" value="Chorismate_synth"/>
</dbReference>
<dbReference type="NCBIfam" id="TIGR00033">
    <property type="entry name" value="aroC"/>
    <property type="match status" value="1"/>
</dbReference>
<dbReference type="EMBL" id="VWXD01000005">
    <property type="protein sequence ID" value="NIF01677.1"/>
    <property type="molecule type" value="Genomic_DNA"/>
</dbReference>
<feature type="binding site" evidence="8">
    <location>
        <position position="48"/>
    </location>
    <ligand>
        <name>NADP(+)</name>
        <dbReference type="ChEBI" id="CHEBI:58349"/>
    </ligand>
</feature>
<organism evidence="10 11">
    <name type="scientific">Candidatus Pantoea formicae</name>
    <dbReference type="NCBI Taxonomy" id="2608355"/>
    <lineage>
        <taxon>Bacteria</taxon>
        <taxon>Pseudomonadati</taxon>
        <taxon>Pseudomonadota</taxon>
        <taxon>Gammaproteobacteria</taxon>
        <taxon>Enterobacterales</taxon>
        <taxon>Erwiniaceae</taxon>
        <taxon>Pantoea</taxon>
    </lineage>
</organism>
<feature type="binding site" evidence="8">
    <location>
        <begin position="293"/>
        <end position="297"/>
    </location>
    <ligand>
        <name>FMN</name>
        <dbReference type="ChEBI" id="CHEBI:58210"/>
    </ligand>
</feature>